<accession>A0A3L8DAE5</accession>
<protein>
    <submittedName>
        <fullName evidence="2">Uncharacterized protein</fullName>
    </submittedName>
</protein>
<evidence type="ECO:0000313" key="2">
    <source>
        <dbReference type="EMBL" id="RLU17465.1"/>
    </source>
</evidence>
<reference evidence="2" key="1">
    <citation type="journal article" date="2018" name="Genome Res.">
        <title>The genomic architecture and molecular evolution of ant odorant receptors.</title>
        <authorList>
            <person name="McKenzie S.K."/>
            <person name="Kronauer D.J.C."/>
        </authorList>
    </citation>
    <scope>NUCLEOTIDE SEQUENCE [LARGE SCALE GENOMIC DNA]</scope>
    <source>
        <strain evidence="2">Clonal line C1</strain>
    </source>
</reference>
<dbReference type="EMBL" id="QOIP01000010">
    <property type="protein sequence ID" value="RLU17465.1"/>
    <property type="molecule type" value="Genomic_DNA"/>
</dbReference>
<dbReference type="OrthoDB" id="8180894at2759"/>
<evidence type="ECO:0000256" key="1">
    <source>
        <dbReference type="SAM" id="SignalP"/>
    </source>
</evidence>
<dbReference type="AlphaFoldDB" id="A0A3L8DAE5"/>
<keyword evidence="1" id="KW-0732">Signal</keyword>
<gene>
    <name evidence="2" type="ORF">DMN91_009700</name>
</gene>
<name>A0A3L8DAE5_OOCBI</name>
<reference evidence="2" key="2">
    <citation type="submission" date="2018-07" db="EMBL/GenBank/DDBJ databases">
        <authorList>
            <person name="Mckenzie S.K."/>
            <person name="Kronauer D.J.C."/>
        </authorList>
    </citation>
    <scope>NUCLEOTIDE SEQUENCE</scope>
    <source>
        <strain evidence="2">Clonal line C1</strain>
    </source>
</reference>
<feature type="chain" id="PRO_5018193750" evidence="1">
    <location>
        <begin position="24"/>
        <end position="114"/>
    </location>
</feature>
<sequence length="114" mass="13452">MYRRYNLYLFLTQALLALYFAKADPLGKLGESILIDSQDLSKEETSRQEMADVLSIGQYFQDIFSEHLEPLKIEFGHVYENPSEWEQKFERKDFDNNRYSGKVIISSFKVNLIE</sequence>
<organism evidence="2">
    <name type="scientific">Ooceraea biroi</name>
    <name type="common">Clonal raider ant</name>
    <name type="synonym">Cerapachys biroi</name>
    <dbReference type="NCBI Taxonomy" id="2015173"/>
    <lineage>
        <taxon>Eukaryota</taxon>
        <taxon>Metazoa</taxon>
        <taxon>Ecdysozoa</taxon>
        <taxon>Arthropoda</taxon>
        <taxon>Hexapoda</taxon>
        <taxon>Insecta</taxon>
        <taxon>Pterygota</taxon>
        <taxon>Neoptera</taxon>
        <taxon>Endopterygota</taxon>
        <taxon>Hymenoptera</taxon>
        <taxon>Apocrita</taxon>
        <taxon>Aculeata</taxon>
        <taxon>Formicoidea</taxon>
        <taxon>Formicidae</taxon>
        <taxon>Dorylinae</taxon>
        <taxon>Ooceraea</taxon>
    </lineage>
</organism>
<dbReference type="Proteomes" id="UP000279307">
    <property type="component" value="Chromosome 10"/>
</dbReference>
<comment type="caution">
    <text evidence="2">The sequence shown here is derived from an EMBL/GenBank/DDBJ whole genome shotgun (WGS) entry which is preliminary data.</text>
</comment>
<proteinExistence type="predicted"/>
<feature type="signal peptide" evidence="1">
    <location>
        <begin position="1"/>
        <end position="23"/>
    </location>
</feature>